<feature type="transmembrane region" description="Helical" evidence="1">
    <location>
        <begin position="231"/>
        <end position="251"/>
    </location>
</feature>
<evidence type="ECO:0000259" key="2">
    <source>
        <dbReference type="Pfam" id="PF01757"/>
    </source>
</evidence>
<dbReference type="AlphaFoldDB" id="A0A9D2EMZ7"/>
<feature type="transmembrane region" description="Helical" evidence="1">
    <location>
        <begin position="7"/>
        <end position="27"/>
    </location>
</feature>
<sequence length="336" mass="39070">MSDKQRVYIWDNLKCFLMISVVLGHFVNQYPDSSFMRSMSIIIYSYHMPLFIFVAGLLQKRWTRERPFRWDKPVYYIILGYLLKVLIYAIKTAFGKDAVFSLFTDTGIPWYMFAMAAYMVIAYVIRKKNPKVCLPVSVILALLAGYVDGIGSFLYISRILVFFPFYYAGYLLDSDTVLAFTRKKWLRLCAVAVLAAGLFISFYWIDDIFSIIRMFTGRNAYAFIRVASCGLQHRLLCYVITVIVSTALISLMPGRRIRLAEAVGSRTLQIYFWHRLILYVMMYSGFCDAVRSGCGNYWIPVYLLIAVLLTFVLSLDFFGWPLRKIKDLQMRIRDAM</sequence>
<comment type="caution">
    <text evidence="3">The sequence shown here is derived from an EMBL/GenBank/DDBJ whole genome shotgun (WGS) entry which is preliminary data.</text>
</comment>
<protein>
    <recommendedName>
        <fullName evidence="2">Acyltransferase 3 domain-containing protein</fullName>
    </recommendedName>
</protein>
<proteinExistence type="predicted"/>
<keyword evidence="1" id="KW-0472">Membrane</keyword>
<dbReference type="PANTHER" id="PTHR37312:SF1">
    <property type="entry name" value="MEMBRANE-BOUND ACYLTRANSFERASE YKRP-RELATED"/>
    <property type="match status" value="1"/>
</dbReference>
<reference evidence="3" key="1">
    <citation type="journal article" date="2021" name="PeerJ">
        <title>Extensive microbial diversity within the chicken gut microbiome revealed by metagenomics and culture.</title>
        <authorList>
            <person name="Gilroy R."/>
            <person name="Ravi A."/>
            <person name="Getino M."/>
            <person name="Pursley I."/>
            <person name="Horton D.L."/>
            <person name="Alikhan N.F."/>
            <person name="Baker D."/>
            <person name="Gharbi K."/>
            <person name="Hall N."/>
            <person name="Watson M."/>
            <person name="Adriaenssens E.M."/>
            <person name="Foster-Nyarko E."/>
            <person name="Jarju S."/>
            <person name="Secka A."/>
            <person name="Antonio M."/>
            <person name="Oren A."/>
            <person name="Chaudhuri R.R."/>
            <person name="La Ragione R."/>
            <person name="Hildebrand F."/>
            <person name="Pallen M.J."/>
        </authorList>
    </citation>
    <scope>NUCLEOTIDE SEQUENCE</scope>
    <source>
        <strain evidence="3">CHK179-28034</strain>
    </source>
</reference>
<dbReference type="Proteomes" id="UP000824049">
    <property type="component" value="Unassembled WGS sequence"/>
</dbReference>
<dbReference type="EMBL" id="DXBR01000089">
    <property type="protein sequence ID" value="HIZ40217.1"/>
    <property type="molecule type" value="Genomic_DNA"/>
</dbReference>
<feature type="domain" description="Acyltransferase 3" evidence="2">
    <location>
        <begin position="9"/>
        <end position="314"/>
    </location>
</feature>
<feature type="transmembrane region" description="Helical" evidence="1">
    <location>
        <begin position="74"/>
        <end position="95"/>
    </location>
</feature>
<feature type="transmembrane region" description="Helical" evidence="1">
    <location>
        <begin position="39"/>
        <end position="58"/>
    </location>
</feature>
<feature type="transmembrane region" description="Helical" evidence="1">
    <location>
        <begin position="272"/>
        <end position="291"/>
    </location>
</feature>
<dbReference type="GO" id="GO:0016747">
    <property type="term" value="F:acyltransferase activity, transferring groups other than amino-acyl groups"/>
    <property type="evidence" value="ECO:0007669"/>
    <property type="project" value="InterPro"/>
</dbReference>
<evidence type="ECO:0000313" key="4">
    <source>
        <dbReference type="Proteomes" id="UP000824049"/>
    </source>
</evidence>
<feature type="transmembrane region" description="Helical" evidence="1">
    <location>
        <begin position="185"/>
        <end position="205"/>
    </location>
</feature>
<reference evidence="3" key="2">
    <citation type="submission" date="2021-04" db="EMBL/GenBank/DDBJ databases">
        <authorList>
            <person name="Gilroy R."/>
        </authorList>
    </citation>
    <scope>NUCLEOTIDE SEQUENCE</scope>
    <source>
        <strain evidence="3">CHK179-28034</strain>
    </source>
</reference>
<feature type="transmembrane region" description="Helical" evidence="1">
    <location>
        <begin position="107"/>
        <end position="125"/>
    </location>
</feature>
<dbReference type="InterPro" id="IPR052734">
    <property type="entry name" value="Nod_factor_acetyltransferase"/>
</dbReference>
<keyword evidence="1" id="KW-0812">Transmembrane</keyword>
<dbReference type="PANTHER" id="PTHR37312">
    <property type="entry name" value="MEMBRANE-BOUND ACYLTRANSFERASE YKRP-RELATED"/>
    <property type="match status" value="1"/>
</dbReference>
<dbReference type="Pfam" id="PF01757">
    <property type="entry name" value="Acyl_transf_3"/>
    <property type="match status" value="1"/>
</dbReference>
<gene>
    <name evidence="3" type="ORF">H9968_09935</name>
</gene>
<feature type="transmembrane region" description="Helical" evidence="1">
    <location>
        <begin position="297"/>
        <end position="322"/>
    </location>
</feature>
<evidence type="ECO:0000313" key="3">
    <source>
        <dbReference type="EMBL" id="HIZ40217.1"/>
    </source>
</evidence>
<evidence type="ECO:0000256" key="1">
    <source>
        <dbReference type="SAM" id="Phobius"/>
    </source>
</evidence>
<feature type="transmembrane region" description="Helical" evidence="1">
    <location>
        <begin position="132"/>
        <end position="147"/>
    </location>
</feature>
<organism evidence="3 4">
    <name type="scientific">Candidatus Anaerobutyricum stercoris</name>
    <dbReference type="NCBI Taxonomy" id="2838457"/>
    <lineage>
        <taxon>Bacteria</taxon>
        <taxon>Bacillati</taxon>
        <taxon>Bacillota</taxon>
        <taxon>Clostridia</taxon>
        <taxon>Lachnospirales</taxon>
        <taxon>Lachnospiraceae</taxon>
        <taxon>Anaerobutyricum</taxon>
    </lineage>
</organism>
<name>A0A9D2EMZ7_9FIRM</name>
<accession>A0A9D2EMZ7</accession>
<feature type="transmembrane region" description="Helical" evidence="1">
    <location>
        <begin position="153"/>
        <end position="173"/>
    </location>
</feature>
<dbReference type="InterPro" id="IPR002656">
    <property type="entry name" value="Acyl_transf_3_dom"/>
</dbReference>
<keyword evidence="1" id="KW-1133">Transmembrane helix</keyword>